<protein>
    <submittedName>
        <fullName evidence="1">Uncharacterized protein</fullName>
    </submittedName>
</protein>
<comment type="caution">
    <text evidence="1">The sequence shown here is derived from an EMBL/GenBank/DDBJ whole genome shotgun (WGS) entry which is preliminary data.</text>
</comment>
<dbReference type="EMBL" id="BIFH01000013">
    <property type="protein sequence ID" value="GCD92782.1"/>
    <property type="molecule type" value="Genomic_DNA"/>
</dbReference>
<evidence type="ECO:0000313" key="1">
    <source>
        <dbReference type="EMBL" id="GCD92782.1"/>
    </source>
</evidence>
<name>A0A401YDY5_9ACTN</name>
<dbReference type="OrthoDB" id="4350735at2"/>
<proteinExistence type="predicted"/>
<dbReference type="AlphaFoldDB" id="A0A401YDY5"/>
<organism evidence="1 2">
    <name type="scientific">Embleya hyalina</name>
    <dbReference type="NCBI Taxonomy" id="516124"/>
    <lineage>
        <taxon>Bacteria</taxon>
        <taxon>Bacillati</taxon>
        <taxon>Actinomycetota</taxon>
        <taxon>Actinomycetes</taxon>
        <taxon>Kitasatosporales</taxon>
        <taxon>Streptomycetaceae</taxon>
        <taxon>Embleya</taxon>
    </lineage>
</organism>
<keyword evidence="2" id="KW-1185">Reference proteome</keyword>
<reference evidence="1 2" key="1">
    <citation type="submission" date="2018-12" db="EMBL/GenBank/DDBJ databases">
        <title>Draft genome sequence of Embleya hyalina NBRC 13850T.</title>
        <authorList>
            <person name="Komaki H."/>
            <person name="Hosoyama A."/>
            <person name="Kimura A."/>
            <person name="Ichikawa N."/>
            <person name="Tamura T."/>
        </authorList>
    </citation>
    <scope>NUCLEOTIDE SEQUENCE [LARGE SCALE GENOMIC DNA]</scope>
    <source>
        <strain evidence="1 2">NBRC 13850</strain>
    </source>
</reference>
<gene>
    <name evidence="1" type="ORF">EHYA_00424</name>
</gene>
<sequence length="87" mass="9549">MEIHQAHGHVTLPDRDDVEVTLDLYDWPVDGDTLPNRWTAVIDGPPAMEAGVEGVLHLDTEPTALGHRFVVVARGNHVTQIIGHDPN</sequence>
<dbReference type="RefSeq" id="WP_160161277.1">
    <property type="nucleotide sequence ID" value="NZ_BIFH01000013.1"/>
</dbReference>
<dbReference type="Proteomes" id="UP000286931">
    <property type="component" value="Unassembled WGS sequence"/>
</dbReference>
<evidence type="ECO:0000313" key="2">
    <source>
        <dbReference type="Proteomes" id="UP000286931"/>
    </source>
</evidence>
<accession>A0A401YDY5</accession>